<dbReference type="KEGG" id="hrr:HZS55_12925"/>
<evidence type="ECO:0000313" key="1">
    <source>
        <dbReference type="EMBL" id="QLH78151.1"/>
    </source>
</evidence>
<reference evidence="1 2" key="1">
    <citation type="submission" date="2020-07" db="EMBL/GenBank/DDBJ databases">
        <title>Halosimplex pelagicum sp. nov. and Halosimplex rubrum sp. nov., isolated from salted brown alga Laminaria, and emended description of the genus Halosimplex.</title>
        <authorList>
            <person name="Cui H."/>
        </authorList>
    </citation>
    <scope>NUCLEOTIDE SEQUENCE [LARGE SCALE GENOMIC DNA]</scope>
    <source>
        <strain evidence="1 2">R27</strain>
    </source>
</reference>
<dbReference type="AlphaFoldDB" id="A0A7D5SYS9"/>
<organism evidence="1 2">
    <name type="scientific">Halosimplex rubrum</name>
    <dbReference type="NCBI Taxonomy" id="869889"/>
    <lineage>
        <taxon>Archaea</taxon>
        <taxon>Methanobacteriati</taxon>
        <taxon>Methanobacteriota</taxon>
        <taxon>Stenosarchaea group</taxon>
        <taxon>Halobacteria</taxon>
        <taxon>Halobacteriales</taxon>
        <taxon>Haloarculaceae</taxon>
        <taxon>Halosimplex</taxon>
    </lineage>
</organism>
<dbReference type="EMBL" id="CP058910">
    <property type="protein sequence ID" value="QLH78151.1"/>
    <property type="molecule type" value="Genomic_DNA"/>
</dbReference>
<dbReference type="GeneID" id="56078782"/>
<gene>
    <name evidence="1" type="ORF">HZS55_12925</name>
</gene>
<name>A0A7D5SYS9_9EURY</name>
<proteinExistence type="predicted"/>
<evidence type="ECO:0000313" key="2">
    <source>
        <dbReference type="Proteomes" id="UP000509667"/>
    </source>
</evidence>
<dbReference type="Proteomes" id="UP000509667">
    <property type="component" value="Chromosome"/>
</dbReference>
<dbReference type="RefSeq" id="WP_179908073.1">
    <property type="nucleotide sequence ID" value="NZ_CP058910.1"/>
</dbReference>
<sequence>MSQNTYTFDSTEAKWAKLGEVYQDLTDEFGQENTERLSSTDVSVEGMGNYGHRQEVMIWYDWTRGDGVNEGWMVKLEDGDETRKKIFNEDFASALEFFQKGVQRLRDGSSVYTI</sequence>
<protein>
    <submittedName>
        <fullName evidence="1">Uncharacterized protein</fullName>
    </submittedName>
</protein>
<accession>A0A7D5SYS9</accession>
<keyword evidence="2" id="KW-1185">Reference proteome</keyword>